<feature type="transmembrane region" description="Helical" evidence="11">
    <location>
        <begin position="1221"/>
        <end position="1240"/>
    </location>
</feature>
<keyword evidence="3" id="KW-0813">Transport</keyword>
<keyword evidence="4 11" id="KW-0812">Transmembrane</keyword>
<evidence type="ECO:0000256" key="2">
    <source>
        <dbReference type="ARBA" id="ARBA00006012"/>
    </source>
</evidence>
<dbReference type="GO" id="GO:1990961">
    <property type="term" value="P:xenobiotic detoxification by transmembrane export across the plasma membrane"/>
    <property type="evidence" value="ECO:0007669"/>
    <property type="project" value="InterPro"/>
</dbReference>
<keyword evidence="8 11" id="KW-1133">Transmembrane helix</keyword>
<evidence type="ECO:0000256" key="9">
    <source>
        <dbReference type="ARBA" id="ARBA00023136"/>
    </source>
</evidence>
<evidence type="ECO:0000259" key="12">
    <source>
        <dbReference type="PROSITE" id="PS50893"/>
    </source>
</evidence>
<dbReference type="InterPro" id="IPR003439">
    <property type="entry name" value="ABC_transporter-like_ATP-bd"/>
</dbReference>
<feature type="transmembrane region" description="Helical" evidence="11">
    <location>
        <begin position="1345"/>
        <end position="1366"/>
    </location>
</feature>
<evidence type="ECO:0000256" key="11">
    <source>
        <dbReference type="SAM" id="Phobius"/>
    </source>
</evidence>
<dbReference type="InterPro" id="IPR034001">
    <property type="entry name" value="ABCG_PDR_1"/>
</dbReference>
<feature type="transmembrane region" description="Helical" evidence="11">
    <location>
        <begin position="549"/>
        <end position="570"/>
    </location>
</feature>
<keyword evidence="6" id="KW-0547">Nucleotide-binding</keyword>
<feature type="transmembrane region" description="Helical" evidence="11">
    <location>
        <begin position="1260"/>
        <end position="1291"/>
    </location>
</feature>
<dbReference type="InterPro" id="IPR017871">
    <property type="entry name" value="ABC_transporter-like_CS"/>
</dbReference>
<feature type="transmembrane region" description="Helical" evidence="11">
    <location>
        <begin position="515"/>
        <end position="537"/>
    </location>
</feature>
<dbReference type="InterPro" id="IPR003593">
    <property type="entry name" value="AAA+_ATPase"/>
</dbReference>
<proteinExistence type="inferred from homology"/>
<accession>A0A9W6SUS1</accession>
<dbReference type="EMBL" id="BSXN01000206">
    <property type="protein sequence ID" value="GME67594.1"/>
    <property type="molecule type" value="Genomic_DNA"/>
</dbReference>
<evidence type="ECO:0000256" key="10">
    <source>
        <dbReference type="SAM" id="MobiDB-lite"/>
    </source>
</evidence>
<dbReference type="InterPro" id="IPR034003">
    <property type="entry name" value="ABCG_PDR_2"/>
</dbReference>
<dbReference type="PANTHER" id="PTHR19241">
    <property type="entry name" value="ATP-BINDING CASSETTE TRANSPORTER"/>
    <property type="match status" value="1"/>
</dbReference>
<evidence type="ECO:0000256" key="6">
    <source>
        <dbReference type="ARBA" id="ARBA00022741"/>
    </source>
</evidence>
<feature type="transmembrane region" description="Helical" evidence="11">
    <location>
        <begin position="1190"/>
        <end position="1209"/>
    </location>
</feature>
<evidence type="ECO:0000256" key="7">
    <source>
        <dbReference type="ARBA" id="ARBA00022840"/>
    </source>
</evidence>
<protein>
    <submittedName>
        <fullName evidence="13">Unnamed protein product</fullName>
    </submittedName>
</protein>
<keyword evidence="14" id="KW-1185">Reference proteome</keyword>
<name>A0A9W6SUS1_CANBO</name>
<dbReference type="InterPro" id="IPR043926">
    <property type="entry name" value="ABCG_dom"/>
</dbReference>
<evidence type="ECO:0000256" key="5">
    <source>
        <dbReference type="ARBA" id="ARBA00022737"/>
    </source>
</evidence>
<keyword evidence="9 11" id="KW-0472">Membrane</keyword>
<dbReference type="NCBIfam" id="TIGR00956">
    <property type="entry name" value="3a01205"/>
    <property type="match status" value="1"/>
</dbReference>
<dbReference type="Gene3D" id="3.40.50.300">
    <property type="entry name" value="P-loop containing nucleotide triphosphate hydrolases"/>
    <property type="match status" value="2"/>
</dbReference>
<dbReference type="PROSITE" id="PS00211">
    <property type="entry name" value="ABC_TRANSPORTER_1"/>
    <property type="match status" value="1"/>
</dbReference>
<feature type="region of interest" description="Disordered" evidence="10">
    <location>
        <begin position="1489"/>
        <end position="1527"/>
    </location>
</feature>
<evidence type="ECO:0000313" key="13">
    <source>
        <dbReference type="EMBL" id="GME67594.1"/>
    </source>
</evidence>
<dbReference type="Pfam" id="PF14510">
    <property type="entry name" value="ABC_trans_N"/>
    <property type="match status" value="1"/>
</dbReference>
<feature type="transmembrane region" description="Helical" evidence="11">
    <location>
        <begin position="763"/>
        <end position="781"/>
    </location>
</feature>
<dbReference type="Pfam" id="PF00005">
    <property type="entry name" value="ABC_tran"/>
    <property type="match status" value="2"/>
</dbReference>
<dbReference type="GO" id="GO:0140359">
    <property type="term" value="F:ABC-type transporter activity"/>
    <property type="evidence" value="ECO:0007669"/>
    <property type="project" value="InterPro"/>
</dbReference>
<feature type="transmembrane region" description="Helical" evidence="11">
    <location>
        <begin position="659"/>
        <end position="677"/>
    </location>
</feature>
<feature type="domain" description="ABC transporter" evidence="12">
    <location>
        <begin position="155"/>
        <end position="405"/>
    </location>
</feature>
<reference evidence="13" key="1">
    <citation type="submission" date="2023-04" db="EMBL/GenBank/DDBJ databases">
        <title>Candida boidinii NBRC 10035.</title>
        <authorList>
            <person name="Ichikawa N."/>
            <person name="Sato H."/>
            <person name="Tonouchi N."/>
        </authorList>
    </citation>
    <scope>NUCLEOTIDE SEQUENCE</scope>
    <source>
        <strain evidence="13">NBRC 10035</strain>
    </source>
</reference>
<keyword evidence="7" id="KW-0067">ATP-binding</keyword>
<feature type="region of interest" description="Disordered" evidence="10">
    <location>
        <begin position="1"/>
        <end position="23"/>
    </location>
</feature>
<feature type="transmembrane region" description="Helical" evidence="11">
    <location>
        <begin position="627"/>
        <end position="647"/>
    </location>
</feature>
<evidence type="ECO:0000256" key="4">
    <source>
        <dbReference type="ARBA" id="ARBA00022692"/>
    </source>
</evidence>
<gene>
    <name evidence="13" type="ORF">Cboi02_000098800</name>
</gene>
<comment type="similarity">
    <text evidence="2">Belongs to the ABC transporter superfamily. ABCG family. PDR (TC 3.A.1.205) subfamily.</text>
</comment>
<dbReference type="GO" id="GO:0016020">
    <property type="term" value="C:membrane"/>
    <property type="evidence" value="ECO:0007669"/>
    <property type="project" value="UniProtKB-SubCell"/>
</dbReference>
<dbReference type="InterPro" id="IPR010929">
    <property type="entry name" value="PDR_CDR_ABC"/>
</dbReference>
<evidence type="ECO:0000313" key="14">
    <source>
        <dbReference type="Proteomes" id="UP001165120"/>
    </source>
</evidence>
<dbReference type="CDD" id="cd03233">
    <property type="entry name" value="ABCG_PDR_domain1"/>
    <property type="match status" value="1"/>
</dbReference>
<feature type="transmembrane region" description="Helical" evidence="11">
    <location>
        <begin position="1458"/>
        <end position="1479"/>
    </location>
</feature>
<keyword evidence="5" id="KW-0677">Repeat</keyword>
<dbReference type="Pfam" id="PF06422">
    <property type="entry name" value="PDR_CDR"/>
    <property type="match status" value="1"/>
</dbReference>
<organism evidence="13 14">
    <name type="scientific">Candida boidinii</name>
    <name type="common">Yeast</name>
    <dbReference type="NCBI Taxonomy" id="5477"/>
    <lineage>
        <taxon>Eukaryota</taxon>
        <taxon>Fungi</taxon>
        <taxon>Dikarya</taxon>
        <taxon>Ascomycota</taxon>
        <taxon>Saccharomycotina</taxon>
        <taxon>Pichiomycetes</taxon>
        <taxon>Pichiales</taxon>
        <taxon>Pichiaceae</taxon>
        <taxon>Ogataea</taxon>
        <taxon>Ogataea/Candida clade</taxon>
    </lineage>
</organism>
<dbReference type="CDD" id="cd03232">
    <property type="entry name" value="ABCG_PDR_domain2"/>
    <property type="match status" value="1"/>
</dbReference>
<dbReference type="Proteomes" id="UP001165120">
    <property type="component" value="Unassembled WGS sequence"/>
</dbReference>
<feature type="compositionally biased region" description="Polar residues" evidence="10">
    <location>
        <begin position="1517"/>
        <end position="1527"/>
    </location>
</feature>
<dbReference type="InterPro" id="IPR013525">
    <property type="entry name" value="ABC2_TM"/>
</dbReference>
<evidence type="ECO:0000256" key="8">
    <source>
        <dbReference type="ARBA" id="ARBA00022989"/>
    </source>
</evidence>
<dbReference type="Pfam" id="PF01061">
    <property type="entry name" value="ABC2_membrane"/>
    <property type="match status" value="2"/>
</dbReference>
<comment type="subcellular location">
    <subcellularLocation>
        <location evidence="1">Membrane</location>
        <topology evidence="1">Multi-pass membrane protein</topology>
    </subcellularLocation>
</comment>
<feature type="transmembrane region" description="Helical" evidence="11">
    <location>
        <begin position="1311"/>
        <end position="1333"/>
    </location>
</feature>
<feature type="transmembrane region" description="Helical" evidence="11">
    <location>
        <begin position="591"/>
        <end position="615"/>
    </location>
</feature>
<dbReference type="GO" id="GO:0016887">
    <property type="term" value="F:ATP hydrolysis activity"/>
    <property type="evidence" value="ECO:0007669"/>
    <property type="project" value="InterPro"/>
</dbReference>
<dbReference type="GO" id="GO:0005524">
    <property type="term" value="F:ATP binding"/>
    <property type="evidence" value="ECO:0007669"/>
    <property type="project" value="UniProtKB-KW"/>
</dbReference>
<comment type="caution">
    <text evidence="13">The sequence shown here is derived from an EMBL/GenBank/DDBJ whole genome shotgun (WGS) entry which is preliminary data.</text>
</comment>
<dbReference type="SUPFAM" id="SSF52540">
    <property type="entry name" value="P-loop containing nucleoside triphosphate hydrolases"/>
    <property type="match status" value="2"/>
</dbReference>
<dbReference type="InterPro" id="IPR027417">
    <property type="entry name" value="P-loop_NTPase"/>
</dbReference>
<dbReference type="InterPro" id="IPR029481">
    <property type="entry name" value="ABC_trans_N"/>
</dbReference>
<dbReference type="PROSITE" id="PS50893">
    <property type="entry name" value="ABC_TRANSPORTER_2"/>
    <property type="match status" value="2"/>
</dbReference>
<dbReference type="Pfam" id="PF19055">
    <property type="entry name" value="ABC2_membrane_7"/>
    <property type="match status" value="1"/>
</dbReference>
<dbReference type="FunFam" id="3.40.50.300:FF:000054">
    <property type="entry name" value="ABC multidrug transporter atrF"/>
    <property type="match status" value="1"/>
</dbReference>
<dbReference type="SMART" id="SM00382">
    <property type="entry name" value="AAA"/>
    <property type="match status" value="2"/>
</dbReference>
<evidence type="ECO:0000256" key="1">
    <source>
        <dbReference type="ARBA" id="ARBA00004141"/>
    </source>
</evidence>
<feature type="domain" description="ABC transporter" evidence="12">
    <location>
        <begin position="853"/>
        <end position="1096"/>
    </location>
</feature>
<dbReference type="InterPro" id="IPR005285">
    <property type="entry name" value="Drug-R_PDR/CDR"/>
</dbReference>
<evidence type="ECO:0000256" key="3">
    <source>
        <dbReference type="ARBA" id="ARBA00022448"/>
    </source>
</evidence>
<sequence>MSSSESISVKSGDEVPAYDGFDDQAQAQVNDLARQLTNASRNSYVSSTLRNGEARPVKTDNTLDLIRTLTSMSQIPGTNTFEGDVDPRLDPNNEDFDSKYWIRNFRKLLDSDPEHYRHTSLGIAYRNLRARGIASDADFQENVLNFPYKIAKNFIADNFLSKDESRYFDILKPMDGIIKPGTLTVVLGRPGAGCSTLLKTIAAHTYGFKIDSESKISYDGLTQKDIIKHYRGEVTFSAELDYHFPNLSVGQTLFFAASLRTPSNRVPGVTRERYAEHMRDVYMATYGLLHTKNTKVGNDFIRGVSGGERKRVSIAEVSLCGSKLQCWDNATRGLDAATALEFIKALKTSAVVLDTTPLIAIYQCSQDAYNLFDNTIVLYEGYQIYFGSATKAKTYFEKMGYECPPRQTTADFLTSITSPAERVAKKGFENKVPKTPQEFSEYWRNSPEYEELVLEVDSYIENCEKNNTKEEFRESHVAQQAKHARPGSSYTLSYGMQIKQVCLRDFWRIQADPSITIFTVVANIIMGLILSSLFYNLPSDTGSFYYRTASLFFALLFNAFSSLLELIAMFEAKQIVEKHKKYALYHPSADALASVLTNVPSKFLTSVGFNLIYYFMVHYRREPGRFFFYWLCSIVSQFAMSHLFRIIGCFFSTLSESMTPASVILLALVIYTGFAIPTPNMHGWSRWINYLDPIAYTFESLLTNEFSGVKFPCTAFVPDYDDVSLEFKTCSAVSAIPGYSYINGSDYLAAAYDYHNSHKWRNIGIAFAFVFGFLGIYLGLVELSKGAMQKGEVILFQQSTLRRLKKERKLAEAQGDIEGGHLGEKPAGMLEDVNEGDNIDDGVNKLVAGKDIFHWRDVCYDVKIKSETRRILNHVDGWVKPGTLTALMGASGAGKTTLLDVLANRVTMGVISGSMFVNGHLRGNSFQRSTGYVQQQDLHLMTSTVREALRFSAYLRQGRDISKAEKDEYVENVISILEMQKYADAIVGVSGEGLNVEQRKRLTIGVELAAKPQLLLFLDEPTSGLDSQTAWSICQLMRKLANSGQAVLCTIHQPSAILLQEFDRLLFLARGGRTVYFGDLGENCQSMIDYFEKYDADPCPSNANPAEWMLEVIGAAPGSHAKQDYHEVWLKSSEREAVRDELLQMEKELVKLPMSELPDANAEFASSFMIQYWVVTIRVFQQYFRTPTYIWSKFFLMIMSALFNGFSFFKADTSQQGLQNQMLSVFMFTVVCNTLIQQYLPNYIYQRDIYEVRERPSKTFHWATFILAQVTAEIPWNILVGTVGYFCWYYPVGLYRNASLTDTVAVRGAYTWLLIVAFTVYCNTLGQLCIAAIDSMDNAANIASLLFTLSLNFCGVLLYPTGFWIFMYRCSPFTYWIAGILSAAVKDAAVVCADNEYATIIPPSGMTCGDYMADYITDSGGYLLNSDATDQCSFCAVSETNAFLRSIHIEPDNMWRDWGIFICYIGINIIGTILLYWWARVPKSGNKVKETADEIPVTNPPPLDESESTQDDIEKLNTANSASAEKK</sequence>